<gene>
    <name evidence="1" type="ORF">AWT83_08175</name>
    <name evidence="2" type="ORF">B1P95_05500</name>
    <name evidence="3" type="ORF">DKP91_13755</name>
    <name evidence="4" type="ORF">DTPHA_601672</name>
</gene>
<dbReference type="EMBL" id="FKLM01000026">
    <property type="protein sequence ID" value="SAZ15643.1"/>
    <property type="molecule type" value="Genomic_DNA"/>
</dbReference>
<reference evidence="2 7" key="3">
    <citation type="submission" date="2017-02" db="EMBL/GenBank/DDBJ databases">
        <title>Clonality and virulence of isolates of VRE in Hematopoietic Stem Cell Transplanted (HSCT) patients.</title>
        <authorList>
            <person name="Marchi A.P."/>
            <person name="Martins R.C."/>
            <person name="Marie S.K."/>
            <person name="Levin A.S."/>
            <person name="Costa S.F."/>
        </authorList>
    </citation>
    <scope>NUCLEOTIDE SEQUENCE [LARGE SCALE GENOMIC DNA]</scope>
    <source>
        <strain evidence="2 7">LIM1759</strain>
    </source>
</reference>
<dbReference type="Proteomes" id="UP000070452">
    <property type="component" value="Unassembled WGS sequence"/>
</dbReference>
<dbReference type="EMBL" id="QHGU01000110">
    <property type="protein sequence ID" value="PZM53648.1"/>
    <property type="molecule type" value="Genomic_DNA"/>
</dbReference>
<dbReference type="AlphaFoldDB" id="A0A132P7Z4"/>
<dbReference type="EMBL" id="LRHK01000001">
    <property type="protein sequence ID" value="KWX18441.1"/>
    <property type="molecule type" value="Genomic_DNA"/>
</dbReference>
<reference evidence="4 6" key="2">
    <citation type="submission" date="2016-04" db="EMBL/GenBank/DDBJ databases">
        <authorList>
            <person name="Millard A."/>
        </authorList>
    </citation>
    <scope>NUCLEOTIDE SEQUENCE [LARGE SCALE GENOMIC DNA]</scope>
    <source>
        <strain evidence="4">Isolate 22</strain>
    </source>
</reference>
<evidence type="ECO:0000313" key="1">
    <source>
        <dbReference type="EMBL" id="KWX18441.1"/>
    </source>
</evidence>
<organism evidence="1 5">
    <name type="scientific">Enterococcus faecium</name>
    <name type="common">Streptococcus faecium</name>
    <dbReference type="NCBI Taxonomy" id="1352"/>
    <lineage>
        <taxon>Bacteria</taxon>
        <taxon>Bacillati</taxon>
        <taxon>Bacillota</taxon>
        <taxon>Bacilli</taxon>
        <taxon>Lactobacillales</taxon>
        <taxon>Enterococcaceae</taxon>
        <taxon>Enterococcus</taxon>
    </lineage>
</organism>
<evidence type="ECO:0000313" key="2">
    <source>
        <dbReference type="EMBL" id="OOL83142.1"/>
    </source>
</evidence>
<dbReference type="GeneID" id="66453623"/>
<dbReference type="Proteomes" id="UP000183509">
    <property type="component" value="Unassembled WGS sequence"/>
</dbReference>
<dbReference type="PATRIC" id="fig|1352.1358.peg.640"/>
<protein>
    <submittedName>
        <fullName evidence="3">DUF3173 domain-containing protein</fullName>
    </submittedName>
</protein>
<dbReference type="STRING" id="1352.AL014_08800"/>
<dbReference type="EMBL" id="MVGJ01000024">
    <property type="protein sequence ID" value="OOL83142.1"/>
    <property type="molecule type" value="Genomic_DNA"/>
</dbReference>
<dbReference type="RefSeq" id="WP_002296936.1">
    <property type="nucleotide sequence ID" value="NZ_AP022341.1"/>
</dbReference>
<accession>A0A132P7Z4</accession>
<dbReference type="InterPro" id="IPR021512">
    <property type="entry name" value="DUF3173"/>
</dbReference>
<evidence type="ECO:0000313" key="6">
    <source>
        <dbReference type="Proteomes" id="UP000183509"/>
    </source>
</evidence>
<evidence type="ECO:0000313" key="7">
    <source>
        <dbReference type="Proteomes" id="UP000191171"/>
    </source>
</evidence>
<proteinExistence type="predicted"/>
<evidence type="ECO:0000313" key="8">
    <source>
        <dbReference type="Proteomes" id="UP000249070"/>
    </source>
</evidence>
<sequence length="67" mass="7741">METKCDFMVNRAILIEMGFKPSQAARMIKESKAYLARIEGIDFYNNRQVGVVPSRVIEHLFHIQVAE</sequence>
<dbReference type="Pfam" id="PF11372">
    <property type="entry name" value="DUF3173"/>
    <property type="match status" value="1"/>
</dbReference>
<reference evidence="3 8" key="4">
    <citation type="submission" date="2018-05" db="EMBL/GenBank/DDBJ databases">
        <title>Vancomycin-resistant Enterococcus faecium strain from Chelyabinsk, Russia.</title>
        <authorList>
            <person name="Gostev V."/>
            <person name="Goncharov A."/>
            <person name="Kolodzhieva V."/>
            <person name="Suvorov A."/>
            <person name="Sidorenko S."/>
            <person name="Zueva L."/>
        </authorList>
    </citation>
    <scope>NUCLEOTIDE SEQUENCE [LARGE SCALE GENOMIC DNA]</scope>
    <source>
        <strain evidence="3 8">20</strain>
    </source>
</reference>
<dbReference type="Proteomes" id="UP000191171">
    <property type="component" value="Unassembled WGS sequence"/>
</dbReference>
<evidence type="ECO:0000313" key="3">
    <source>
        <dbReference type="EMBL" id="PZM53648.1"/>
    </source>
</evidence>
<evidence type="ECO:0000313" key="5">
    <source>
        <dbReference type="Proteomes" id="UP000070452"/>
    </source>
</evidence>
<name>A0A132P7Z4_ENTFC</name>
<evidence type="ECO:0000313" key="4">
    <source>
        <dbReference type="EMBL" id="SAZ15643.1"/>
    </source>
</evidence>
<reference evidence="1 5" key="1">
    <citation type="submission" date="2016-01" db="EMBL/GenBank/DDBJ databases">
        <title>Molecular Mechanisms for transfer of large genomic segments between Enterococcus faecium strains.</title>
        <authorList>
            <person name="Garcia-Solache M.A."/>
            <person name="Lebreton F."/>
            <person name="Mclaughlin R.E."/>
            <person name="Whiteaker J.D."/>
            <person name="Gilmore M.S."/>
            <person name="Rice L.B."/>
        </authorList>
    </citation>
    <scope>NUCLEOTIDE SEQUENCE [LARGE SCALE GENOMIC DNA]</scope>
    <source>
        <strain evidence="1 5">D344RRF x C68</strain>
    </source>
</reference>
<dbReference type="Proteomes" id="UP000249070">
    <property type="component" value="Unassembled WGS sequence"/>
</dbReference>
<comment type="caution">
    <text evidence="1">The sequence shown here is derived from an EMBL/GenBank/DDBJ whole genome shotgun (WGS) entry which is preliminary data.</text>
</comment>